<comment type="cofactor">
    <cofactor evidence="1">
        <name>heme</name>
        <dbReference type="ChEBI" id="CHEBI:30413"/>
    </cofactor>
</comment>
<keyword evidence="3" id="KW-0349">Heme</keyword>
<evidence type="ECO:0000256" key="2">
    <source>
        <dbReference type="ARBA" id="ARBA00010617"/>
    </source>
</evidence>
<evidence type="ECO:0000256" key="6">
    <source>
        <dbReference type="ARBA" id="ARBA00023004"/>
    </source>
</evidence>
<dbReference type="InterPro" id="IPR050476">
    <property type="entry name" value="Insect_CytP450_Detox"/>
</dbReference>
<dbReference type="GO" id="GO:0016705">
    <property type="term" value="F:oxidoreductase activity, acting on paired donors, with incorporation or reduction of molecular oxygen"/>
    <property type="evidence" value="ECO:0007669"/>
    <property type="project" value="InterPro"/>
</dbReference>
<evidence type="ECO:0008006" key="10">
    <source>
        <dbReference type="Google" id="ProtNLM"/>
    </source>
</evidence>
<evidence type="ECO:0000256" key="4">
    <source>
        <dbReference type="ARBA" id="ARBA00022723"/>
    </source>
</evidence>
<organism evidence="8 9">
    <name type="scientific">Ancylostoma duodenale</name>
    <dbReference type="NCBI Taxonomy" id="51022"/>
    <lineage>
        <taxon>Eukaryota</taxon>
        <taxon>Metazoa</taxon>
        <taxon>Ecdysozoa</taxon>
        <taxon>Nematoda</taxon>
        <taxon>Chromadorea</taxon>
        <taxon>Rhabditida</taxon>
        <taxon>Rhabditina</taxon>
        <taxon>Rhabditomorpha</taxon>
        <taxon>Strongyloidea</taxon>
        <taxon>Ancylostomatidae</taxon>
        <taxon>Ancylostomatinae</taxon>
        <taxon>Ancylostoma</taxon>
    </lineage>
</organism>
<evidence type="ECO:0000256" key="1">
    <source>
        <dbReference type="ARBA" id="ARBA00001971"/>
    </source>
</evidence>
<accession>A0A0C2GHP2</accession>
<reference evidence="8 9" key="1">
    <citation type="submission" date="2013-12" db="EMBL/GenBank/DDBJ databases">
        <title>Draft genome of the parsitic nematode Ancylostoma duodenale.</title>
        <authorList>
            <person name="Mitreva M."/>
        </authorList>
    </citation>
    <scope>NUCLEOTIDE SEQUENCE [LARGE SCALE GENOMIC DNA]</scope>
    <source>
        <strain evidence="8 9">Zhejiang</strain>
    </source>
</reference>
<proteinExistence type="inferred from homology"/>
<dbReference type="AlphaFoldDB" id="A0A0C2GHP2"/>
<dbReference type="Pfam" id="PF00067">
    <property type="entry name" value="p450"/>
    <property type="match status" value="1"/>
</dbReference>
<protein>
    <recommendedName>
        <fullName evidence="10">Unspecific monooxygenase</fullName>
    </recommendedName>
</protein>
<dbReference type="GO" id="GO:0004497">
    <property type="term" value="F:monooxygenase activity"/>
    <property type="evidence" value="ECO:0007669"/>
    <property type="project" value="UniProtKB-KW"/>
</dbReference>
<comment type="similarity">
    <text evidence="2">Belongs to the cytochrome P450 family.</text>
</comment>
<keyword evidence="7" id="KW-0503">Monooxygenase</keyword>
<evidence type="ECO:0000313" key="9">
    <source>
        <dbReference type="Proteomes" id="UP000054047"/>
    </source>
</evidence>
<dbReference type="InterPro" id="IPR001128">
    <property type="entry name" value="Cyt_P450"/>
</dbReference>
<name>A0A0C2GHP2_9BILA</name>
<gene>
    <name evidence="8" type="ORF">ANCDUO_13228</name>
</gene>
<dbReference type="PANTHER" id="PTHR24292">
    <property type="entry name" value="CYTOCHROME P450"/>
    <property type="match status" value="1"/>
</dbReference>
<keyword evidence="6" id="KW-0408">Iron</keyword>
<evidence type="ECO:0000256" key="3">
    <source>
        <dbReference type="ARBA" id="ARBA00022617"/>
    </source>
</evidence>
<dbReference type="Gene3D" id="1.10.630.10">
    <property type="entry name" value="Cytochrome P450"/>
    <property type="match status" value="1"/>
</dbReference>
<dbReference type="GO" id="GO:0005506">
    <property type="term" value="F:iron ion binding"/>
    <property type="evidence" value="ECO:0007669"/>
    <property type="project" value="InterPro"/>
</dbReference>
<dbReference type="PANTHER" id="PTHR24292:SF98">
    <property type="entry name" value="CYTOCHROME P450"/>
    <property type="match status" value="1"/>
</dbReference>
<evidence type="ECO:0000256" key="5">
    <source>
        <dbReference type="ARBA" id="ARBA00023002"/>
    </source>
</evidence>
<dbReference type="OrthoDB" id="2789670at2759"/>
<dbReference type="SUPFAM" id="SSF48264">
    <property type="entry name" value="Cytochrome P450"/>
    <property type="match status" value="1"/>
</dbReference>
<dbReference type="GO" id="GO:0020037">
    <property type="term" value="F:heme binding"/>
    <property type="evidence" value="ECO:0007669"/>
    <property type="project" value="InterPro"/>
</dbReference>
<keyword evidence="9" id="KW-1185">Reference proteome</keyword>
<evidence type="ECO:0000313" key="8">
    <source>
        <dbReference type="EMBL" id="KIH56591.1"/>
    </source>
</evidence>
<sequence length="148" mass="16958">MQGGLPTVVTSDVEVIRDVSLKYFGNFHGKMPVPIDPDPVSAETVHMFASRGARWKRMRMITSQAMSAKNMKQLFPVVEESVFSFMNFVEKLPHHKKVEAHKCLTILRCTPIYASFKRRNKRRQHYKLDSSKLDNINVSVDLPALNPN</sequence>
<keyword evidence="5" id="KW-0560">Oxidoreductase</keyword>
<dbReference type="EMBL" id="KN735506">
    <property type="protein sequence ID" value="KIH56591.1"/>
    <property type="molecule type" value="Genomic_DNA"/>
</dbReference>
<dbReference type="InterPro" id="IPR036396">
    <property type="entry name" value="Cyt_P450_sf"/>
</dbReference>
<dbReference type="Proteomes" id="UP000054047">
    <property type="component" value="Unassembled WGS sequence"/>
</dbReference>
<evidence type="ECO:0000256" key="7">
    <source>
        <dbReference type="ARBA" id="ARBA00023033"/>
    </source>
</evidence>
<keyword evidence="4" id="KW-0479">Metal-binding</keyword>